<evidence type="ECO:0000256" key="9">
    <source>
        <dbReference type="ARBA" id="ARBA00022553"/>
    </source>
</evidence>
<keyword evidence="11" id="KW-0479">Metal-binding</keyword>
<keyword evidence="12 21" id="KW-0418">Kinase</keyword>
<proteinExistence type="predicted"/>
<dbReference type="GO" id="GO:0051539">
    <property type="term" value="F:4 iron, 4 sulfur cluster binding"/>
    <property type="evidence" value="ECO:0007669"/>
    <property type="project" value="UniProtKB-KW"/>
</dbReference>
<dbReference type="GO" id="GO:0005737">
    <property type="term" value="C:cytoplasm"/>
    <property type="evidence" value="ECO:0007669"/>
    <property type="project" value="UniProtKB-SubCell"/>
</dbReference>
<evidence type="ECO:0000256" key="16">
    <source>
        <dbReference type="ARBA" id="ARBA00024827"/>
    </source>
</evidence>
<dbReference type="OrthoDB" id="9797605at2"/>
<dbReference type="PANTHER" id="PTHR24421">
    <property type="entry name" value="NITRATE/NITRITE SENSOR PROTEIN NARX-RELATED"/>
    <property type="match status" value="1"/>
</dbReference>
<dbReference type="PROSITE" id="PS50109">
    <property type="entry name" value="HIS_KIN"/>
    <property type="match status" value="1"/>
</dbReference>
<evidence type="ECO:0000256" key="3">
    <source>
        <dbReference type="ARBA" id="ARBA00004370"/>
    </source>
</evidence>
<dbReference type="EMBL" id="MPKY01000001">
    <property type="protein sequence ID" value="OJS99198.1"/>
    <property type="molecule type" value="Genomic_DNA"/>
</dbReference>
<dbReference type="SUPFAM" id="SSF55874">
    <property type="entry name" value="ATPase domain of HSP90 chaperone/DNA topoisomerase II/histidine kinase"/>
    <property type="match status" value="1"/>
</dbReference>
<evidence type="ECO:0000256" key="17">
    <source>
        <dbReference type="ARBA" id="ARBA00030800"/>
    </source>
</evidence>
<dbReference type="PANTHER" id="PTHR24421:SF58">
    <property type="entry name" value="SIGNAL TRANSDUCTION HISTIDINE-PROTEIN KINASE_PHOSPHATASE UHPB"/>
    <property type="match status" value="1"/>
</dbReference>
<keyword evidence="18" id="KW-0472">Membrane</keyword>
<dbReference type="Proteomes" id="UP000183986">
    <property type="component" value="Unassembled WGS sequence"/>
</dbReference>
<evidence type="ECO:0000313" key="22">
    <source>
        <dbReference type="Proteomes" id="UP000183986"/>
    </source>
</evidence>
<keyword evidence="14" id="KW-0902">Two-component regulatory system</keyword>
<evidence type="ECO:0000256" key="2">
    <source>
        <dbReference type="ARBA" id="ARBA00001966"/>
    </source>
</evidence>
<keyword evidence="18" id="KW-0812">Transmembrane</keyword>
<dbReference type="Pfam" id="PF07730">
    <property type="entry name" value="HisKA_3"/>
    <property type="match status" value="1"/>
</dbReference>
<evidence type="ECO:0000256" key="4">
    <source>
        <dbReference type="ARBA" id="ARBA00004496"/>
    </source>
</evidence>
<comment type="caution">
    <text evidence="21">The sequence shown here is derived from an EMBL/GenBank/DDBJ whole genome shotgun (WGS) entry which is preliminary data.</text>
</comment>
<dbReference type="PROSITE" id="PS50885">
    <property type="entry name" value="HAMP"/>
    <property type="match status" value="1"/>
</dbReference>
<sequence length="410" mass="45727">MTVYRKISLLMLAVFLLIYLLGALFYIQQARHDVQRELDGVGGLAQSLESPDSLPESVVSGMRHLTPAGDTGSGVSRDVPAWFSALIAREFHRPVVNGWRVDPADEVEEIWEGFLLVSGAYAIGTCLCFLALFVMVRRGMRTLASLSEAMGAISAGQLTSRLPRQQEQELDSLICRFNSMAEALQSEQQTVSRLLNELLRLQDREREHIARVLHDDLGQYLTGIRAQARSLLYDPGLNDRQKKQASDLAENCETIQRHFRHLLQDLHPLVMEQLGLGSAIRHLTEQWQQLSGLECRLAMDDRLPKFTGEQQTHLYRFLQEALNNVSRHANASCATLAVALNATELSIEVRDDGVGNDCLPDNAGLGVRSMRERARCLGGEVKFFSRMGEGTRIRLAVPLTRLCPIPGSIV</sequence>
<gene>
    <name evidence="21" type="ORF">BEE62_03260</name>
</gene>
<evidence type="ECO:0000256" key="12">
    <source>
        <dbReference type="ARBA" id="ARBA00022777"/>
    </source>
</evidence>
<reference evidence="21" key="1">
    <citation type="submission" date="2016-11" db="EMBL/GenBank/DDBJ databases">
        <title>Draft Genome Sequence of Marinobacter hydrocarbonoclasticus strain STW2, a polyaromatic aromatic hydrocarbon degrading and denitrifying bacterium from rhizosphere of Seagrass Enhalus acodoides.</title>
        <authorList>
            <person name="Ling J."/>
            <person name="Dong J."/>
        </authorList>
    </citation>
    <scope>NUCLEOTIDE SEQUENCE [LARGE SCALE GENOMIC DNA]</scope>
    <source>
        <strain evidence="21">STW2</strain>
    </source>
</reference>
<dbReference type="CDD" id="cd16917">
    <property type="entry name" value="HATPase_UhpB-NarQ-NarX-like"/>
    <property type="match status" value="1"/>
</dbReference>
<evidence type="ECO:0000259" key="19">
    <source>
        <dbReference type="PROSITE" id="PS50109"/>
    </source>
</evidence>
<evidence type="ECO:0000256" key="15">
    <source>
        <dbReference type="ARBA" id="ARBA00023014"/>
    </source>
</evidence>
<dbReference type="InterPro" id="IPR005467">
    <property type="entry name" value="His_kinase_dom"/>
</dbReference>
<evidence type="ECO:0000256" key="1">
    <source>
        <dbReference type="ARBA" id="ARBA00000085"/>
    </source>
</evidence>
<name>A0A1M2UV29_MARNT</name>
<evidence type="ECO:0000256" key="8">
    <source>
        <dbReference type="ARBA" id="ARBA00022490"/>
    </source>
</evidence>
<comment type="function">
    <text evidence="16">Member of the two-component regulatory system NreB/NreC involved in the control of dissimilatory nitrate/nitrite reduction in response to oxygen. NreB functions as a direct oxygen sensor histidine kinase which is autophosphorylated, in the absence of oxygen, probably at the conserved histidine residue, and transfers its phosphate group probably to a conserved aspartate residue of NreC. NreB/NreC activates the expression of the nitrate (narGHJI) and nitrite (nir) reductase operons, as well as the putative nitrate transporter gene narT.</text>
</comment>
<evidence type="ECO:0000256" key="6">
    <source>
        <dbReference type="ARBA" id="ARBA00017322"/>
    </source>
</evidence>
<comment type="cofactor">
    <cofactor evidence="2">
        <name>[4Fe-4S] cluster</name>
        <dbReference type="ChEBI" id="CHEBI:49883"/>
    </cofactor>
</comment>
<dbReference type="InterPro" id="IPR036890">
    <property type="entry name" value="HATPase_C_sf"/>
</dbReference>
<keyword evidence="22" id="KW-1185">Reference proteome</keyword>
<dbReference type="SUPFAM" id="SSF158472">
    <property type="entry name" value="HAMP domain-like"/>
    <property type="match status" value="1"/>
</dbReference>
<keyword evidence="18" id="KW-1133">Transmembrane helix</keyword>
<comment type="catalytic activity">
    <reaction evidence="1">
        <text>ATP + protein L-histidine = ADP + protein N-phospho-L-histidine.</text>
        <dbReference type="EC" id="2.7.13.3"/>
    </reaction>
</comment>
<dbReference type="RefSeq" id="WP_072676255.1">
    <property type="nucleotide sequence ID" value="NZ_MPKY01000001.1"/>
</dbReference>
<comment type="subcellular location">
    <subcellularLocation>
        <location evidence="4">Cytoplasm</location>
    </subcellularLocation>
    <subcellularLocation>
        <location evidence="3">Membrane</location>
    </subcellularLocation>
</comment>
<feature type="domain" description="HAMP" evidence="20">
    <location>
        <begin position="137"/>
        <end position="189"/>
    </location>
</feature>
<evidence type="ECO:0000256" key="13">
    <source>
        <dbReference type="ARBA" id="ARBA00023004"/>
    </source>
</evidence>
<dbReference type="AlphaFoldDB" id="A0A1M2UV29"/>
<keyword evidence="7" id="KW-0004">4Fe-4S</keyword>
<feature type="transmembrane region" description="Helical" evidence="18">
    <location>
        <begin position="113"/>
        <end position="136"/>
    </location>
</feature>
<dbReference type="InterPro" id="IPR003660">
    <property type="entry name" value="HAMP_dom"/>
</dbReference>
<evidence type="ECO:0000256" key="10">
    <source>
        <dbReference type="ARBA" id="ARBA00022679"/>
    </source>
</evidence>
<dbReference type="InterPro" id="IPR003594">
    <property type="entry name" value="HATPase_dom"/>
</dbReference>
<dbReference type="SMART" id="SM00304">
    <property type="entry name" value="HAMP"/>
    <property type="match status" value="1"/>
</dbReference>
<dbReference type="GO" id="GO:0046983">
    <property type="term" value="F:protein dimerization activity"/>
    <property type="evidence" value="ECO:0007669"/>
    <property type="project" value="InterPro"/>
</dbReference>
<evidence type="ECO:0000259" key="20">
    <source>
        <dbReference type="PROSITE" id="PS50885"/>
    </source>
</evidence>
<dbReference type="InterPro" id="IPR011712">
    <property type="entry name" value="Sig_transdc_His_kin_sub3_dim/P"/>
</dbReference>
<accession>A0A1M2UV29</accession>
<organism evidence="21 22">
    <name type="scientific">Marinobacter nauticus</name>
    <name type="common">Marinobacter hydrocarbonoclasticus</name>
    <name type="synonym">Marinobacter aquaeolei</name>
    <dbReference type="NCBI Taxonomy" id="2743"/>
    <lineage>
        <taxon>Bacteria</taxon>
        <taxon>Pseudomonadati</taxon>
        <taxon>Pseudomonadota</taxon>
        <taxon>Gammaproteobacteria</taxon>
        <taxon>Pseudomonadales</taxon>
        <taxon>Marinobacteraceae</taxon>
        <taxon>Marinobacter</taxon>
    </lineage>
</organism>
<evidence type="ECO:0000256" key="14">
    <source>
        <dbReference type="ARBA" id="ARBA00023012"/>
    </source>
</evidence>
<dbReference type="Gene3D" id="3.30.565.10">
    <property type="entry name" value="Histidine kinase-like ATPase, C-terminal domain"/>
    <property type="match status" value="1"/>
</dbReference>
<keyword evidence="9" id="KW-0597">Phosphoprotein</keyword>
<dbReference type="InterPro" id="IPR004358">
    <property type="entry name" value="Sig_transdc_His_kin-like_C"/>
</dbReference>
<feature type="transmembrane region" description="Helical" evidence="18">
    <location>
        <begin position="7"/>
        <end position="27"/>
    </location>
</feature>
<keyword evidence="8" id="KW-0963">Cytoplasm</keyword>
<dbReference type="EC" id="2.7.13.3" evidence="5"/>
<dbReference type="CDD" id="cd06225">
    <property type="entry name" value="HAMP"/>
    <property type="match status" value="1"/>
</dbReference>
<evidence type="ECO:0000313" key="21">
    <source>
        <dbReference type="EMBL" id="OJS99198.1"/>
    </source>
</evidence>
<evidence type="ECO:0000256" key="5">
    <source>
        <dbReference type="ARBA" id="ARBA00012438"/>
    </source>
</evidence>
<protein>
    <recommendedName>
        <fullName evidence="6">Oxygen sensor histidine kinase NreB</fullName>
        <ecNumber evidence="5">2.7.13.3</ecNumber>
    </recommendedName>
    <alternativeName>
        <fullName evidence="17">Nitrogen regulation protein B</fullName>
    </alternativeName>
</protein>
<evidence type="ECO:0000256" key="11">
    <source>
        <dbReference type="ARBA" id="ARBA00022723"/>
    </source>
</evidence>
<dbReference type="Gene3D" id="6.10.340.10">
    <property type="match status" value="1"/>
</dbReference>
<keyword evidence="10" id="KW-0808">Transferase</keyword>
<dbReference type="Pfam" id="PF00672">
    <property type="entry name" value="HAMP"/>
    <property type="match status" value="1"/>
</dbReference>
<dbReference type="Gene3D" id="1.20.5.1930">
    <property type="match status" value="1"/>
</dbReference>
<evidence type="ECO:0000256" key="7">
    <source>
        <dbReference type="ARBA" id="ARBA00022485"/>
    </source>
</evidence>
<evidence type="ECO:0000256" key="18">
    <source>
        <dbReference type="SAM" id="Phobius"/>
    </source>
</evidence>
<feature type="domain" description="Histidine kinase" evidence="19">
    <location>
        <begin position="212"/>
        <end position="401"/>
    </location>
</feature>
<keyword evidence="15" id="KW-0411">Iron-sulfur</keyword>
<dbReference type="GO" id="GO:0000155">
    <property type="term" value="F:phosphorelay sensor kinase activity"/>
    <property type="evidence" value="ECO:0007669"/>
    <property type="project" value="InterPro"/>
</dbReference>
<dbReference type="PRINTS" id="PR00344">
    <property type="entry name" value="BCTRLSENSOR"/>
</dbReference>
<dbReference type="GO" id="GO:0046872">
    <property type="term" value="F:metal ion binding"/>
    <property type="evidence" value="ECO:0007669"/>
    <property type="project" value="UniProtKB-KW"/>
</dbReference>
<dbReference type="Pfam" id="PF02518">
    <property type="entry name" value="HATPase_c"/>
    <property type="match status" value="1"/>
</dbReference>
<dbReference type="GO" id="GO:0016020">
    <property type="term" value="C:membrane"/>
    <property type="evidence" value="ECO:0007669"/>
    <property type="project" value="UniProtKB-SubCell"/>
</dbReference>
<keyword evidence="13" id="KW-0408">Iron</keyword>
<dbReference type="InterPro" id="IPR050482">
    <property type="entry name" value="Sensor_HK_TwoCompSys"/>
</dbReference>